<sequence length="229" mass="24618">MPSPAPREREEWDEEGYGPDESFLFPEGEGEGETSGEEVRGRSLWMKHVGTRVKIAGELPARFQTDMTLDEVETSTAFHLEFEDMDGSSFSYGLTIAFEDLSTYPSSCETSVSTTSPATPPKRAHLRVFERFSKTYSLTVKGIMERLVCALQGDDDASGGQAPAESGSVVVEVGMPVVEVAVPAPVVPVAGDKKEGAKGQVDGEKEEEEEVERTVTVAVAVPLVVAAEA</sequence>
<dbReference type="RefSeq" id="XP_052948921.1">
    <property type="nucleotide sequence ID" value="XM_053087768.1"/>
</dbReference>
<name>A0AA38HHC8_9TREE</name>
<feature type="compositionally biased region" description="Basic and acidic residues" evidence="1">
    <location>
        <begin position="191"/>
        <end position="203"/>
    </location>
</feature>
<keyword evidence="3" id="KW-1185">Reference proteome</keyword>
<evidence type="ECO:0000313" key="2">
    <source>
        <dbReference type="EMBL" id="KAI9639144.1"/>
    </source>
</evidence>
<dbReference type="Proteomes" id="UP001164286">
    <property type="component" value="Unassembled WGS sequence"/>
</dbReference>
<gene>
    <name evidence="2" type="ORF">MKK02DRAFT_29264</name>
</gene>
<dbReference type="EMBL" id="JAKWFO010000001">
    <property type="protein sequence ID" value="KAI9639144.1"/>
    <property type="molecule type" value="Genomic_DNA"/>
</dbReference>
<feature type="region of interest" description="Disordered" evidence="1">
    <location>
        <begin position="191"/>
        <end position="212"/>
    </location>
</feature>
<reference evidence="2" key="1">
    <citation type="journal article" date="2022" name="G3 (Bethesda)">
        <title>High quality genome of the basidiomycete yeast Dioszegia hungarica PDD-24b-2 isolated from cloud water.</title>
        <authorList>
            <person name="Jarrige D."/>
            <person name="Haridas S."/>
            <person name="Bleykasten-Grosshans C."/>
            <person name="Joly M."/>
            <person name="Nadalig T."/>
            <person name="Sancelme M."/>
            <person name="Vuilleumier S."/>
            <person name="Grigoriev I.V."/>
            <person name="Amato P."/>
            <person name="Bringel F."/>
        </authorList>
    </citation>
    <scope>NUCLEOTIDE SEQUENCE</scope>
    <source>
        <strain evidence="2">PDD-24b-2</strain>
    </source>
</reference>
<proteinExistence type="predicted"/>
<dbReference type="AlphaFoldDB" id="A0AA38HHC8"/>
<protein>
    <submittedName>
        <fullName evidence="2">Uncharacterized protein</fullName>
    </submittedName>
</protein>
<comment type="caution">
    <text evidence="2">The sequence shown here is derived from an EMBL/GenBank/DDBJ whole genome shotgun (WGS) entry which is preliminary data.</text>
</comment>
<feature type="compositionally biased region" description="Basic and acidic residues" evidence="1">
    <location>
        <begin position="1"/>
        <end position="10"/>
    </location>
</feature>
<feature type="region of interest" description="Disordered" evidence="1">
    <location>
        <begin position="1"/>
        <end position="39"/>
    </location>
</feature>
<evidence type="ECO:0000313" key="3">
    <source>
        <dbReference type="Proteomes" id="UP001164286"/>
    </source>
</evidence>
<evidence type="ECO:0000256" key="1">
    <source>
        <dbReference type="SAM" id="MobiDB-lite"/>
    </source>
</evidence>
<dbReference type="GeneID" id="77726973"/>
<organism evidence="2 3">
    <name type="scientific">Dioszegia hungarica</name>
    <dbReference type="NCBI Taxonomy" id="4972"/>
    <lineage>
        <taxon>Eukaryota</taxon>
        <taxon>Fungi</taxon>
        <taxon>Dikarya</taxon>
        <taxon>Basidiomycota</taxon>
        <taxon>Agaricomycotina</taxon>
        <taxon>Tremellomycetes</taxon>
        <taxon>Tremellales</taxon>
        <taxon>Bulleribasidiaceae</taxon>
        <taxon>Dioszegia</taxon>
    </lineage>
</organism>
<accession>A0AA38HHC8</accession>